<dbReference type="STRING" id="888050.HMPREF9004_0609"/>
<keyword evidence="3" id="KW-0012">Acyltransferase</keyword>
<comment type="caution">
    <text evidence="3">The sequence shown here is derived from an EMBL/GenBank/DDBJ whole genome shotgun (WGS) entry which is preliminary data.</text>
</comment>
<dbReference type="InterPro" id="IPR008927">
    <property type="entry name" value="6-PGluconate_DH-like_C_sf"/>
</dbReference>
<accession>N6W7M6</accession>
<evidence type="ECO:0000313" key="3">
    <source>
        <dbReference type="EMBL" id="ENO18560.1"/>
    </source>
</evidence>
<dbReference type="Pfam" id="PF10728">
    <property type="entry name" value="DUF2520"/>
    <property type="match status" value="1"/>
</dbReference>
<dbReference type="InterPro" id="IPR037108">
    <property type="entry name" value="TM1727-like_C_sf"/>
</dbReference>
<dbReference type="RefSeq" id="WP_005962338.1">
    <property type="nucleotide sequence ID" value="NZ_CP040505.1"/>
</dbReference>
<dbReference type="eggNOG" id="COG5495">
    <property type="taxonomic scope" value="Bacteria"/>
</dbReference>
<keyword evidence="4" id="KW-1185">Reference proteome</keyword>
<dbReference type="PANTHER" id="PTHR40459:SF1">
    <property type="entry name" value="CONSERVED HYPOTHETICAL ALANINE AND LEUCINE RICH PROTEIN"/>
    <property type="match status" value="1"/>
</dbReference>
<dbReference type="SUPFAM" id="SSF48179">
    <property type="entry name" value="6-phosphogluconate dehydrogenase C-terminal domain-like"/>
    <property type="match status" value="1"/>
</dbReference>
<gene>
    <name evidence="3" type="ORF">HMPREF9004_0609</name>
</gene>
<dbReference type="EMBL" id="AQHZ01000010">
    <property type="protein sequence ID" value="ENO18560.1"/>
    <property type="molecule type" value="Genomic_DNA"/>
</dbReference>
<feature type="domain" description="DUF2520" evidence="2">
    <location>
        <begin position="140"/>
        <end position="260"/>
    </location>
</feature>
<protein>
    <submittedName>
        <fullName evidence="3">Chalcone/stilbene synthase</fullName>
        <ecNumber evidence="3">2.3.1.74</ecNumber>
    </submittedName>
</protein>
<keyword evidence="3" id="KW-0808">Transferase</keyword>
<dbReference type="AlphaFoldDB" id="N6W7M6"/>
<evidence type="ECO:0000259" key="1">
    <source>
        <dbReference type="Pfam" id="PF10727"/>
    </source>
</evidence>
<dbReference type="EC" id="2.3.1.74" evidence="3"/>
<dbReference type="InterPro" id="IPR018931">
    <property type="entry name" value="DUF2520"/>
</dbReference>
<dbReference type="SUPFAM" id="SSF51735">
    <property type="entry name" value="NAD(P)-binding Rossmann-fold domains"/>
    <property type="match status" value="1"/>
</dbReference>
<evidence type="ECO:0000313" key="4">
    <source>
        <dbReference type="Proteomes" id="UP000013015"/>
    </source>
</evidence>
<organism evidence="3 4">
    <name type="scientific">Schaalia cardiffensis F0333</name>
    <dbReference type="NCBI Taxonomy" id="888050"/>
    <lineage>
        <taxon>Bacteria</taxon>
        <taxon>Bacillati</taxon>
        <taxon>Actinomycetota</taxon>
        <taxon>Actinomycetes</taxon>
        <taxon>Actinomycetales</taxon>
        <taxon>Actinomycetaceae</taxon>
        <taxon>Schaalia</taxon>
    </lineage>
</organism>
<dbReference type="OrthoDB" id="8650434at2"/>
<reference evidence="3 4" key="1">
    <citation type="submission" date="2013-03" db="EMBL/GenBank/DDBJ databases">
        <title>Reference genome for the Human Microbiome Project.</title>
        <authorList>
            <person name="Aqrawi P."/>
            <person name="Ayvaz T."/>
            <person name="Bess C."/>
            <person name="Blankenburg K."/>
            <person name="Coyle M."/>
            <person name="Deng J."/>
            <person name="Forbes L."/>
            <person name="Fowler G."/>
            <person name="Francisco L."/>
            <person name="Fu Q."/>
            <person name="Gibbs R."/>
            <person name="Gross S."/>
            <person name="Gubbala S."/>
            <person name="Hale W."/>
            <person name="Hemphill L."/>
            <person name="Highlander S."/>
            <person name="Hirani K."/>
            <person name="Jackson L."/>
            <person name="Jakkamsetti A."/>
            <person name="Javaid M."/>
            <person name="Jayaseelan J.C."/>
            <person name="Jiang H."/>
            <person name="Joshi V."/>
            <person name="Korchina V."/>
            <person name="Kovar C."/>
            <person name="Lara F."/>
            <person name="Lee S."/>
            <person name="Liu Y."/>
            <person name="Mata R."/>
            <person name="Mathew T."/>
            <person name="Munidasa M."/>
            <person name="Muzny D."/>
            <person name="Nazareth L."/>
            <person name="Ngo R."/>
            <person name="Nguyen L."/>
            <person name="Nguyen N."/>
            <person name="Okwuonu G."/>
            <person name="Ongeri F."/>
            <person name="Palculict T."/>
            <person name="Patil S."/>
            <person name="Petrosino J."/>
            <person name="Pham C."/>
            <person name="Pham P."/>
            <person name="Pu L.-L."/>
            <person name="Qin X."/>
            <person name="Qu J."/>
            <person name="Reid J."/>
            <person name="Ross M."/>
            <person name="Ruth R."/>
            <person name="Saada N."/>
            <person name="San Lucas F."/>
            <person name="Santibanez J."/>
            <person name="Shang Y."/>
            <person name="Simmons D."/>
            <person name="Song X.-Z."/>
            <person name="Tang L.-Y."/>
            <person name="Thornton R."/>
            <person name="Warren J."/>
            <person name="Weissenberger G."/>
            <person name="Wilczek-Boney K."/>
            <person name="Worley K."/>
            <person name="Youmans B."/>
            <person name="Zhang J."/>
            <person name="Zhang L."/>
            <person name="Zhao Z."/>
            <person name="Zhou C."/>
            <person name="Zhu D."/>
            <person name="Zhu Y."/>
        </authorList>
    </citation>
    <scope>NUCLEOTIDE SEQUENCE [LARGE SCALE GENOMIC DNA]</scope>
    <source>
        <strain evidence="3 4">F0333</strain>
    </source>
</reference>
<dbReference type="Gene3D" id="3.40.50.720">
    <property type="entry name" value="NAD(P)-binding Rossmann-like Domain"/>
    <property type="match status" value="1"/>
</dbReference>
<dbReference type="Gene3D" id="1.10.1040.20">
    <property type="entry name" value="ProC-like, C-terminal domain"/>
    <property type="match status" value="1"/>
</dbReference>
<dbReference type="PATRIC" id="fig|888050.3.peg.581"/>
<evidence type="ECO:0000259" key="2">
    <source>
        <dbReference type="Pfam" id="PF10728"/>
    </source>
</evidence>
<proteinExistence type="predicted"/>
<dbReference type="Proteomes" id="UP000013015">
    <property type="component" value="Unassembled WGS sequence"/>
</dbReference>
<dbReference type="HOGENOM" id="CLU_055635_0_1_11"/>
<name>N6W7M6_9ACTO</name>
<sequence>MSAGRLGIGLIGVGKSGPIIASSLRAAGHEIIGVAARSAEAVERADAFLPGVPVLPIEEIVAQSELVLLALPDEEIAPLVAGLAELGAWKMGTILVHLAGPYGTGILAPAHAQGAIPVAIHPTIRFTGWSVDLQRLTGAPFLVTAPGPFLPIAQALVVEMGGEPIIIEEDARPGVHAALTLGVNGIAMGVIRAFEALKAQGIEEPSLIAGPLFGQTTDVALSEGEAAIAAPITRADAEVVRSHVKALATLGDDALNAYEAGVRDAVTMLLCRARLNERDADAVRSALLEG</sequence>
<dbReference type="PANTHER" id="PTHR40459">
    <property type="entry name" value="CONSERVED HYPOTHETICAL ALANINE AND LEUCINE RICH PROTEIN"/>
    <property type="match status" value="1"/>
</dbReference>
<feature type="domain" description="Putative oxidoreductase/dehydrogenase Rossmann-like" evidence="1">
    <location>
        <begin position="3"/>
        <end position="122"/>
    </location>
</feature>
<dbReference type="InterPro" id="IPR019665">
    <property type="entry name" value="OxRdtase/DH_put_Rossmann_dom"/>
</dbReference>
<dbReference type="InterPro" id="IPR036291">
    <property type="entry name" value="NAD(P)-bd_dom_sf"/>
</dbReference>
<dbReference type="GO" id="GO:0016210">
    <property type="term" value="F:naringenin-chalcone synthase activity"/>
    <property type="evidence" value="ECO:0007669"/>
    <property type="project" value="UniProtKB-EC"/>
</dbReference>
<dbReference type="Pfam" id="PF10727">
    <property type="entry name" value="Rossmann-like"/>
    <property type="match status" value="1"/>
</dbReference>